<organism evidence="1 2">
    <name type="scientific">Cinchona calisaya</name>
    <dbReference type="NCBI Taxonomy" id="153742"/>
    <lineage>
        <taxon>Eukaryota</taxon>
        <taxon>Viridiplantae</taxon>
        <taxon>Streptophyta</taxon>
        <taxon>Embryophyta</taxon>
        <taxon>Tracheophyta</taxon>
        <taxon>Spermatophyta</taxon>
        <taxon>Magnoliopsida</taxon>
        <taxon>eudicotyledons</taxon>
        <taxon>Gunneridae</taxon>
        <taxon>Pentapetalae</taxon>
        <taxon>asterids</taxon>
        <taxon>lamiids</taxon>
        <taxon>Gentianales</taxon>
        <taxon>Rubiaceae</taxon>
        <taxon>Cinchonoideae</taxon>
        <taxon>Cinchoneae</taxon>
        <taxon>Cinchona</taxon>
    </lineage>
</organism>
<comment type="caution">
    <text evidence="1">The sequence shown here is derived from an EMBL/GenBank/DDBJ whole genome shotgun (WGS) entry which is preliminary data.</text>
</comment>
<dbReference type="Proteomes" id="UP001630127">
    <property type="component" value="Unassembled WGS sequence"/>
</dbReference>
<proteinExistence type="predicted"/>
<dbReference type="EMBL" id="JBJUIK010000001">
    <property type="protein sequence ID" value="KAL3537563.1"/>
    <property type="molecule type" value="Genomic_DNA"/>
</dbReference>
<sequence length="156" mass="17517">MNDAVNAIDKEIDGAEDNNIDGFEEMDSVPDSQNCIVPSFSKHVKDGNKVNGKKRKLGSDYENNGLIVVANALRKIIEKTEARLGMIAERIGYEQDLLAFRKKVYASLEPMNWLSLEDKLIDASSITSTDKNLDLFFSVSDEDKEKMLNMILGERI</sequence>
<gene>
    <name evidence="1" type="ORF">ACH5RR_000929</name>
</gene>
<accession>A0ABD3B241</accession>
<dbReference type="AlphaFoldDB" id="A0ABD3B241"/>
<evidence type="ECO:0000313" key="1">
    <source>
        <dbReference type="EMBL" id="KAL3537563.1"/>
    </source>
</evidence>
<keyword evidence="2" id="KW-1185">Reference proteome</keyword>
<reference evidence="1 2" key="1">
    <citation type="submission" date="2024-11" db="EMBL/GenBank/DDBJ databases">
        <title>A near-complete genome assembly of Cinchona calisaya.</title>
        <authorList>
            <person name="Lian D.C."/>
            <person name="Zhao X.W."/>
            <person name="Wei L."/>
        </authorList>
    </citation>
    <scope>NUCLEOTIDE SEQUENCE [LARGE SCALE GENOMIC DNA]</scope>
    <source>
        <tissue evidence="1">Nenye</tissue>
    </source>
</reference>
<name>A0ABD3B241_9GENT</name>
<protein>
    <submittedName>
        <fullName evidence="1">Uncharacterized protein</fullName>
    </submittedName>
</protein>
<evidence type="ECO:0000313" key="2">
    <source>
        <dbReference type="Proteomes" id="UP001630127"/>
    </source>
</evidence>